<organism evidence="2 3">
    <name type="scientific">Parafrankia colletiae</name>
    <dbReference type="NCBI Taxonomy" id="573497"/>
    <lineage>
        <taxon>Bacteria</taxon>
        <taxon>Bacillati</taxon>
        <taxon>Actinomycetota</taxon>
        <taxon>Actinomycetes</taxon>
        <taxon>Frankiales</taxon>
        <taxon>Frankiaceae</taxon>
        <taxon>Parafrankia</taxon>
    </lineage>
</organism>
<dbReference type="EMBL" id="MBLM01000137">
    <property type="protein sequence ID" value="OHV32701.1"/>
    <property type="molecule type" value="Genomic_DNA"/>
</dbReference>
<keyword evidence="3" id="KW-1185">Reference proteome</keyword>
<keyword evidence="1" id="KW-1133">Transmembrane helix</keyword>
<dbReference type="InterPro" id="IPR047789">
    <property type="entry name" value="CU044_5270-like"/>
</dbReference>
<evidence type="ECO:0000313" key="2">
    <source>
        <dbReference type="EMBL" id="OHV32701.1"/>
    </source>
</evidence>
<evidence type="ECO:0000313" key="3">
    <source>
        <dbReference type="Proteomes" id="UP000179627"/>
    </source>
</evidence>
<comment type="caution">
    <text evidence="2">The sequence shown here is derived from an EMBL/GenBank/DDBJ whole genome shotgun (WGS) entry which is preliminary data.</text>
</comment>
<sequence>MTPDSADLSGEDLRIARALLAGTNPSPRTEATEEERREAQRLIQALIAHPGQEMPDGRRRRPGRRSTRARALLASAAAVTVMVVLLVTAVVVGGGGSAVAAPLLPAPLLTATTGDHETAVGILLDAAQRQREMTVPGTGQVHYTRLQSYGLQTSVARSGATTVIVTRIIQMWRRPDGSRLIEQSLQGVDRAGRAVGGPTPPEEPGYRRIEAPPAEAGVEVALLPTDPDQLYAHLLSSYQANQGVTATPADITRLAYSHLKGGGTSPQQNAALYELFARDPAVFATGPVTDRAGRPARSVGIRLAGTDGSRTSTGYLLVSDDGTPLTAETVFAPDAPPGLELPPGPTVAEYSQFTDERQVITVGDLR</sequence>
<keyword evidence="1" id="KW-0812">Transmembrane</keyword>
<gene>
    <name evidence="2" type="ORF">CC117_24445</name>
</gene>
<dbReference type="Proteomes" id="UP000179627">
    <property type="component" value="Unassembled WGS sequence"/>
</dbReference>
<proteinExistence type="predicted"/>
<keyword evidence="1" id="KW-0472">Membrane</keyword>
<protein>
    <submittedName>
        <fullName evidence="2">Uncharacterized protein</fullName>
    </submittedName>
</protein>
<feature type="transmembrane region" description="Helical" evidence="1">
    <location>
        <begin position="69"/>
        <end position="92"/>
    </location>
</feature>
<evidence type="ECO:0000256" key="1">
    <source>
        <dbReference type="SAM" id="Phobius"/>
    </source>
</evidence>
<reference evidence="3" key="1">
    <citation type="submission" date="2016-07" db="EMBL/GenBank/DDBJ databases">
        <title>Sequence Frankia sp. strain CcI1.17.</title>
        <authorList>
            <person name="Ghodhbane-Gtari F."/>
            <person name="Swanson E."/>
            <person name="Gueddou A."/>
            <person name="Morris K."/>
            <person name="Hezbri K."/>
            <person name="Ktari A."/>
            <person name="Nouioui I."/>
            <person name="Abebe-Akele F."/>
            <person name="Simpson S."/>
            <person name="Thomas K."/>
            <person name="Gtari M."/>
            <person name="Tisa L.S."/>
            <person name="Hurst S."/>
        </authorList>
    </citation>
    <scope>NUCLEOTIDE SEQUENCE [LARGE SCALE GENOMIC DNA]</scope>
    <source>
        <strain evidence="3">Cc1.17</strain>
    </source>
</reference>
<dbReference type="RefSeq" id="WP_071087656.1">
    <property type="nucleotide sequence ID" value="NZ_MBLM01000137.1"/>
</dbReference>
<dbReference type="OrthoDB" id="3212399at2"/>
<accession>A0A1S1QGY6</accession>
<dbReference type="NCBIfam" id="NF038083">
    <property type="entry name" value="CU044_5270_fam"/>
    <property type="match status" value="1"/>
</dbReference>
<dbReference type="AlphaFoldDB" id="A0A1S1QGY6"/>
<name>A0A1S1QGY6_9ACTN</name>